<dbReference type="Pfam" id="PF00057">
    <property type="entry name" value="Ldl_recept_a"/>
    <property type="match status" value="2"/>
</dbReference>
<dbReference type="AlphaFoldDB" id="A0A0K8S5A0"/>
<keyword evidence="2" id="KW-0812">Transmembrane</keyword>
<dbReference type="SUPFAM" id="SSF57424">
    <property type="entry name" value="LDL receptor-like module"/>
    <property type="match status" value="3"/>
</dbReference>
<dbReference type="InterPro" id="IPR023415">
    <property type="entry name" value="LDLR_class-A_CS"/>
</dbReference>
<sequence length="148" mass="16604">MPSLRLLSIVFTTLFYVSDGITPYDKSTCGPGMFRCPEGKCIASVAVCNYQKDCEKGEDEFQNCPPPDCEPGQTTCGQYVWNKTYCIPPHQRCDMTVDCVDGTDEAECSYRSCQPDDIHCDPNSGPCFPKEKRCDGYLDCRNGKVRYC</sequence>
<dbReference type="PANTHER" id="PTHR22722">
    <property type="entry name" value="LOW-DENSITY LIPOPROTEIN RECEPTOR-RELATED PROTEIN 2-RELATED"/>
    <property type="match status" value="1"/>
</dbReference>
<dbReference type="GO" id="GO:0006898">
    <property type="term" value="P:receptor-mediated endocytosis"/>
    <property type="evidence" value="ECO:0007669"/>
    <property type="project" value="TreeGrafter"/>
</dbReference>
<dbReference type="GO" id="GO:0042562">
    <property type="term" value="F:hormone binding"/>
    <property type="evidence" value="ECO:0007669"/>
    <property type="project" value="TreeGrafter"/>
</dbReference>
<comment type="subcellular location">
    <subcellularLocation>
        <location evidence="1">Membrane</location>
        <topology evidence="1">Single-pass membrane protein</topology>
    </subcellularLocation>
</comment>
<dbReference type="InterPro" id="IPR036055">
    <property type="entry name" value="LDL_receptor-like_sf"/>
</dbReference>
<keyword evidence="8" id="KW-0325">Glycoprotein</keyword>
<evidence type="ECO:0000256" key="4">
    <source>
        <dbReference type="ARBA" id="ARBA00022989"/>
    </source>
</evidence>
<dbReference type="InterPro" id="IPR051221">
    <property type="entry name" value="LDLR-related"/>
</dbReference>
<reference evidence="11" key="1">
    <citation type="submission" date="2014-09" db="EMBL/GenBank/DDBJ databases">
        <authorList>
            <person name="Magalhaes I.L.F."/>
            <person name="Oliveira U."/>
            <person name="Santos F.R."/>
            <person name="Vidigal T.H.D.A."/>
            <person name="Brescovit A.D."/>
            <person name="Santos A.J."/>
        </authorList>
    </citation>
    <scope>NUCLEOTIDE SEQUENCE</scope>
</reference>
<dbReference type="PANTHER" id="PTHR22722:SF14">
    <property type="entry name" value="MEGALIN, ISOFORM A"/>
    <property type="match status" value="1"/>
</dbReference>
<dbReference type="PROSITE" id="PS50068">
    <property type="entry name" value="LDLRA_2"/>
    <property type="match status" value="3"/>
</dbReference>
<keyword evidence="7" id="KW-0675">Receptor</keyword>
<dbReference type="PROSITE" id="PS01209">
    <property type="entry name" value="LDLRA_1"/>
    <property type="match status" value="2"/>
</dbReference>
<feature type="signal peptide" evidence="10">
    <location>
        <begin position="1"/>
        <end position="20"/>
    </location>
</feature>
<proteinExistence type="predicted"/>
<organism evidence="11">
    <name type="scientific">Lygus hesperus</name>
    <name type="common">Western plant bug</name>
    <dbReference type="NCBI Taxonomy" id="30085"/>
    <lineage>
        <taxon>Eukaryota</taxon>
        <taxon>Metazoa</taxon>
        <taxon>Ecdysozoa</taxon>
        <taxon>Arthropoda</taxon>
        <taxon>Hexapoda</taxon>
        <taxon>Insecta</taxon>
        <taxon>Pterygota</taxon>
        <taxon>Neoptera</taxon>
        <taxon>Paraneoptera</taxon>
        <taxon>Hemiptera</taxon>
        <taxon>Heteroptera</taxon>
        <taxon>Panheteroptera</taxon>
        <taxon>Cimicomorpha</taxon>
        <taxon>Miridae</taxon>
        <taxon>Mirini</taxon>
        <taxon>Lygus</taxon>
    </lineage>
</organism>
<accession>A0A0K8S5A0</accession>
<feature type="disulfide bond" evidence="9">
    <location>
        <begin position="29"/>
        <end position="41"/>
    </location>
</feature>
<dbReference type="PRINTS" id="PR00261">
    <property type="entry name" value="LDLRECEPTOR"/>
</dbReference>
<evidence type="ECO:0000256" key="5">
    <source>
        <dbReference type="ARBA" id="ARBA00023136"/>
    </source>
</evidence>
<comment type="caution">
    <text evidence="9">Lacks conserved residue(s) required for the propagation of feature annotation.</text>
</comment>
<evidence type="ECO:0000256" key="7">
    <source>
        <dbReference type="ARBA" id="ARBA00023170"/>
    </source>
</evidence>
<dbReference type="GO" id="GO:0043235">
    <property type="term" value="C:receptor complex"/>
    <property type="evidence" value="ECO:0007669"/>
    <property type="project" value="TreeGrafter"/>
</dbReference>
<evidence type="ECO:0000256" key="10">
    <source>
        <dbReference type="SAM" id="SignalP"/>
    </source>
</evidence>
<dbReference type="Gene3D" id="4.10.400.10">
    <property type="entry name" value="Low-density Lipoprotein Receptor"/>
    <property type="match status" value="3"/>
</dbReference>
<keyword evidence="5" id="KW-0472">Membrane</keyword>
<dbReference type="CDD" id="cd00112">
    <property type="entry name" value="LDLa"/>
    <property type="match status" value="2"/>
</dbReference>
<protein>
    <submittedName>
        <fullName evidence="11">Uncharacterized protein</fullName>
    </submittedName>
</protein>
<feature type="disulfide bond" evidence="9">
    <location>
        <begin position="93"/>
        <end position="108"/>
    </location>
</feature>
<evidence type="ECO:0000256" key="3">
    <source>
        <dbReference type="ARBA" id="ARBA00022737"/>
    </source>
</evidence>
<keyword evidence="10" id="KW-0732">Signal</keyword>
<dbReference type="GO" id="GO:0016324">
    <property type="term" value="C:apical plasma membrane"/>
    <property type="evidence" value="ECO:0007669"/>
    <property type="project" value="TreeGrafter"/>
</dbReference>
<keyword evidence="6 9" id="KW-1015">Disulfide bond</keyword>
<evidence type="ECO:0000313" key="11">
    <source>
        <dbReference type="EMBL" id="JAG48471.1"/>
    </source>
</evidence>
<feature type="chain" id="PRO_5005519189" evidence="10">
    <location>
        <begin position="21"/>
        <end position="148"/>
    </location>
</feature>
<name>A0A0K8S5A0_LYGHE</name>
<evidence type="ECO:0000256" key="1">
    <source>
        <dbReference type="ARBA" id="ARBA00004167"/>
    </source>
</evidence>
<keyword evidence="4" id="KW-1133">Transmembrane helix</keyword>
<dbReference type="SMART" id="SM00192">
    <property type="entry name" value="LDLa"/>
    <property type="match status" value="3"/>
</dbReference>
<evidence type="ECO:0000256" key="2">
    <source>
        <dbReference type="ARBA" id="ARBA00022692"/>
    </source>
</evidence>
<evidence type="ECO:0000256" key="6">
    <source>
        <dbReference type="ARBA" id="ARBA00023157"/>
    </source>
</evidence>
<feature type="disulfide bond" evidence="9">
    <location>
        <begin position="36"/>
        <end position="54"/>
    </location>
</feature>
<keyword evidence="3" id="KW-0677">Repeat</keyword>
<evidence type="ECO:0000256" key="8">
    <source>
        <dbReference type="ARBA" id="ARBA00023180"/>
    </source>
</evidence>
<evidence type="ECO:0000256" key="9">
    <source>
        <dbReference type="PROSITE-ProRule" id="PRU00124"/>
    </source>
</evidence>
<dbReference type="EMBL" id="GBRD01017356">
    <property type="protein sequence ID" value="JAG48471.1"/>
    <property type="molecule type" value="Transcribed_RNA"/>
</dbReference>
<dbReference type="InterPro" id="IPR002172">
    <property type="entry name" value="LDrepeatLR_classA_rpt"/>
</dbReference>